<accession>A0A4Y9ZA32</accession>
<dbReference type="SUPFAM" id="SSF52047">
    <property type="entry name" value="RNI-like"/>
    <property type="match status" value="1"/>
</dbReference>
<evidence type="ECO:0008006" key="3">
    <source>
        <dbReference type="Google" id="ProtNLM"/>
    </source>
</evidence>
<proteinExistence type="predicted"/>
<organism evidence="1 2">
    <name type="scientific">Dentipellis fragilis</name>
    <dbReference type="NCBI Taxonomy" id="205917"/>
    <lineage>
        <taxon>Eukaryota</taxon>
        <taxon>Fungi</taxon>
        <taxon>Dikarya</taxon>
        <taxon>Basidiomycota</taxon>
        <taxon>Agaricomycotina</taxon>
        <taxon>Agaricomycetes</taxon>
        <taxon>Russulales</taxon>
        <taxon>Hericiaceae</taxon>
        <taxon>Dentipellis</taxon>
    </lineage>
</organism>
<reference evidence="1 2" key="1">
    <citation type="submission" date="2019-02" db="EMBL/GenBank/DDBJ databases">
        <title>Genome sequencing of the rare red list fungi Dentipellis fragilis.</title>
        <authorList>
            <person name="Buettner E."/>
            <person name="Kellner H."/>
        </authorList>
    </citation>
    <scope>NUCLEOTIDE SEQUENCE [LARGE SCALE GENOMIC DNA]</scope>
    <source>
        <strain evidence="1 2">DSM 105465</strain>
    </source>
</reference>
<sequence>MFTLPALDGDCTALILDLLDKGTLLTAACTCREACGTVRPRLVHNVSITQLGKLMHFCHFVLVHNLAPSIYTMTIRVPQSPRLSQHLGSFCDVLELASNLHTFVVQGSTQALTGVTGSPRIATLVGRNTIPLINLEMAGVDPSGLHILRSIRGLSSLAFSFASSWNPRSDHLSQIIENSSGTLTELCLQAVPSPAQEGARWVLKADADTTFSPCMKLRKLTVNNMDVDISYLADRFPRLEHLTFGPNCLSDTTDVLGRPLWPNLKILECNFDLVLALGNSDLSSLRRLVLRALPQSYLERFMVVLVRLPVKRLYLRTLLHCNGPRDISVQRFFASLLSSTPALQVLKVEVYGDEIMDTALNNFVSSSAFICSVDVRTWTDNRVWKVFTCPLKTIRRPKDLKYLSITSVINASSYHISFMLHHDLGVAVRWFQAIPSLQGFSYGVAGDKPANYIRACPPNADGVTNPDDIKYSPHPSEADPGLYVDYMND</sequence>
<name>A0A4Y9ZA32_9AGAM</name>
<dbReference type="EMBL" id="SEOQ01000053">
    <property type="protein sequence ID" value="TFY71402.1"/>
    <property type="molecule type" value="Genomic_DNA"/>
</dbReference>
<evidence type="ECO:0000313" key="2">
    <source>
        <dbReference type="Proteomes" id="UP000298327"/>
    </source>
</evidence>
<dbReference type="Proteomes" id="UP000298327">
    <property type="component" value="Unassembled WGS sequence"/>
</dbReference>
<protein>
    <recommendedName>
        <fullName evidence="3">F-box domain-containing protein</fullName>
    </recommendedName>
</protein>
<dbReference type="OrthoDB" id="10465330at2759"/>
<keyword evidence="2" id="KW-1185">Reference proteome</keyword>
<gene>
    <name evidence="1" type="ORF">EVG20_g1618</name>
</gene>
<dbReference type="AlphaFoldDB" id="A0A4Y9ZA32"/>
<dbReference type="Gene3D" id="3.80.10.10">
    <property type="entry name" value="Ribonuclease Inhibitor"/>
    <property type="match status" value="1"/>
</dbReference>
<evidence type="ECO:0000313" key="1">
    <source>
        <dbReference type="EMBL" id="TFY71402.1"/>
    </source>
</evidence>
<comment type="caution">
    <text evidence="1">The sequence shown here is derived from an EMBL/GenBank/DDBJ whole genome shotgun (WGS) entry which is preliminary data.</text>
</comment>
<dbReference type="InterPro" id="IPR032675">
    <property type="entry name" value="LRR_dom_sf"/>
</dbReference>